<evidence type="ECO:0000259" key="1">
    <source>
        <dbReference type="PROSITE" id="PS50042"/>
    </source>
</evidence>
<dbReference type="PANTHER" id="PTHR23011:SF28">
    <property type="entry name" value="CYCLIC NUCLEOTIDE-BINDING DOMAIN CONTAINING PROTEIN"/>
    <property type="match status" value="1"/>
</dbReference>
<keyword evidence="3" id="KW-1185">Reference proteome</keyword>
<accession>A0A8S1V910</accession>
<reference evidence="2" key="1">
    <citation type="submission" date="2021-01" db="EMBL/GenBank/DDBJ databases">
        <authorList>
            <consortium name="Genoscope - CEA"/>
            <person name="William W."/>
        </authorList>
    </citation>
    <scope>NUCLEOTIDE SEQUENCE</scope>
</reference>
<dbReference type="PANTHER" id="PTHR23011">
    <property type="entry name" value="CYCLIC NUCLEOTIDE-BINDING DOMAIN CONTAINING PROTEIN"/>
    <property type="match status" value="1"/>
</dbReference>
<sequence length="652" mass="77352">MLRPKQAFKLNGNKTPQEQLNRKQNSLSLRDQSNYSLSATKNKTNISTTINSINRTKNSFYVDPKREKLQTHTIELQKTTDLDFSNKFRSTFQESGRRYRKLNTTYREKHERPIYHSKSLICGQREIENNDQLIKENLNVIQQGLIKEPHVPIINANEDLTKAKEQVDTMNKNLEPETFEVDEWDYQIDFEKLKLDALSLDELRSLVQEFEKEEYERNYLQMDKILLKNKFFERFGQGIRIGIMEKASIEIHDVGNVILQLGANSNNLYVILRGSCQQTLTMDIQLEEYEYLTVQSYFDGQDLSEINLLQLNNNRGYSVNKFIDMVEEIKEHPKFKDILKNERTKLITSHISCSEKTYLLRMDNDQFQKILKQSIEKDKEFKLSILSQIRFFQHTSTSQLLHLVAELGIQNYFQGDSVVRKGDKLNRVIIIAQGEFEIVEEIQLERETRNYYLENKLKPFVHKKHIDRNTRPFIPRDQADQSFDQYFDQLKDSKKDQQKDQQKDQFLNQNKQQVIRNSKCYQYCNKQINGKNEITYTHLHVLKTLKKCDVICGRSLLILYDNEYDQKQASSAKLTVVAKSVQGSVFFLDEKRYQNLPESLQNQILAGLRSMKEFDDYEIEHIRKQIKSWEIYKQNLYQQNILDKRKNSFKQY</sequence>
<dbReference type="EMBL" id="CAJJDP010000061">
    <property type="protein sequence ID" value="CAD8173710.1"/>
    <property type="molecule type" value="Genomic_DNA"/>
</dbReference>
<dbReference type="Proteomes" id="UP000683925">
    <property type="component" value="Unassembled WGS sequence"/>
</dbReference>
<dbReference type="AlphaFoldDB" id="A0A8S1V910"/>
<evidence type="ECO:0000313" key="3">
    <source>
        <dbReference type="Proteomes" id="UP000683925"/>
    </source>
</evidence>
<dbReference type="OrthoDB" id="429870at2759"/>
<comment type="caution">
    <text evidence="2">The sequence shown here is derived from an EMBL/GenBank/DDBJ whole genome shotgun (WGS) entry which is preliminary data.</text>
</comment>
<proteinExistence type="predicted"/>
<organism evidence="2 3">
    <name type="scientific">Paramecium octaurelia</name>
    <dbReference type="NCBI Taxonomy" id="43137"/>
    <lineage>
        <taxon>Eukaryota</taxon>
        <taxon>Sar</taxon>
        <taxon>Alveolata</taxon>
        <taxon>Ciliophora</taxon>
        <taxon>Intramacronucleata</taxon>
        <taxon>Oligohymenophorea</taxon>
        <taxon>Peniculida</taxon>
        <taxon>Parameciidae</taxon>
        <taxon>Paramecium</taxon>
    </lineage>
</organism>
<dbReference type="PROSITE" id="PS50042">
    <property type="entry name" value="CNMP_BINDING_3"/>
    <property type="match status" value="2"/>
</dbReference>
<protein>
    <recommendedName>
        <fullName evidence="1">Cyclic nucleotide-binding domain-containing protein</fullName>
    </recommendedName>
</protein>
<gene>
    <name evidence="2" type="ORF">POCTA_138.1.T0620174</name>
</gene>
<name>A0A8S1V910_PAROT</name>
<evidence type="ECO:0000313" key="2">
    <source>
        <dbReference type="EMBL" id="CAD8173710.1"/>
    </source>
</evidence>
<dbReference type="OMA" id="NYLQMDK"/>
<dbReference type="InterPro" id="IPR000595">
    <property type="entry name" value="cNMP-bd_dom"/>
</dbReference>
<feature type="domain" description="Cyclic nucleotide-binding" evidence="1">
    <location>
        <begin position="231"/>
        <end position="319"/>
    </location>
</feature>
<feature type="domain" description="Cyclic nucleotide-binding" evidence="1">
    <location>
        <begin position="391"/>
        <end position="441"/>
    </location>
</feature>